<dbReference type="AlphaFoldDB" id="A0AB34PMU5"/>
<evidence type="ECO:0000313" key="2">
    <source>
        <dbReference type="EMBL" id="KGR05195.1"/>
    </source>
</evidence>
<feature type="signal peptide" evidence="1">
    <location>
        <begin position="1"/>
        <end position="19"/>
    </location>
</feature>
<comment type="caution">
    <text evidence="2">The sequence shown here is derived from an EMBL/GenBank/DDBJ whole genome shotgun (WGS) entry which is preliminary data.</text>
</comment>
<protein>
    <submittedName>
        <fullName evidence="2">Uncharacterized protein</fullName>
    </submittedName>
</protein>
<evidence type="ECO:0000313" key="3">
    <source>
        <dbReference type="Proteomes" id="UP000030161"/>
    </source>
</evidence>
<sequence length="68" mass="7317">MKFFTAAATALLFSAQALAGITQYTLSIEADDKRVNGKGITFKHEGAGINYAFVSDSSAKFSYDDESK</sequence>
<organism evidence="2 3">
    <name type="scientific">Candida albicans P78048</name>
    <dbReference type="NCBI Taxonomy" id="1094989"/>
    <lineage>
        <taxon>Eukaryota</taxon>
        <taxon>Fungi</taxon>
        <taxon>Dikarya</taxon>
        <taxon>Ascomycota</taxon>
        <taxon>Saccharomycotina</taxon>
        <taxon>Pichiomycetes</taxon>
        <taxon>Debaryomycetaceae</taxon>
        <taxon>Candida/Lodderomyces clade</taxon>
        <taxon>Candida</taxon>
    </lineage>
</organism>
<reference evidence="2 3" key="1">
    <citation type="submission" date="2013-12" db="EMBL/GenBank/DDBJ databases">
        <title>The Genome Sequence of Candida albicans P78048.</title>
        <authorList>
            <consortium name="The Broad Institute Genome Sequencing Platform"/>
            <consortium name="The Broad Institute Genome Sequencing Center for Infectious Disease"/>
            <person name="Cuomo C."/>
            <person name="Bennett R."/>
            <person name="Hirakawa M."/>
            <person name="Noverr M."/>
            <person name="Mitchell A."/>
            <person name="Young S.K."/>
            <person name="Zeng Q."/>
            <person name="Gargeya S."/>
            <person name="Fitzgerald M."/>
            <person name="Abouelleil A."/>
            <person name="Alvarado L."/>
            <person name="Berlin A.M."/>
            <person name="Chapman S.B."/>
            <person name="Dewar J."/>
            <person name="Goldberg J."/>
            <person name="Griggs A."/>
            <person name="Gujja S."/>
            <person name="Hansen M."/>
            <person name="Howarth C."/>
            <person name="Imamovic A."/>
            <person name="Larimer J."/>
            <person name="McCowan C."/>
            <person name="Murphy C."/>
            <person name="Pearson M."/>
            <person name="Priest M."/>
            <person name="Roberts A."/>
            <person name="Saif S."/>
            <person name="Shea T."/>
            <person name="Sykes S."/>
            <person name="Wortman J."/>
            <person name="Nusbaum C."/>
            <person name="Birren B."/>
        </authorList>
    </citation>
    <scope>NUCLEOTIDE SEQUENCE [LARGE SCALE GENOMIC DNA]</scope>
    <source>
        <strain evidence="2 3">P78048</strain>
    </source>
</reference>
<gene>
    <name evidence="2" type="ORF">MG3_05190</name>
</gene>
<feature type="chain" id="PRO_5044245788" evidence="1">
    <location>
        <begin position="20"/>
        <end position="68"/>
    </location>
</feature>
<evidence type="ECO:0000256" key="1">
    <source>
        <dbReference type="SAM" id="SignalP"/>
    </source>
</evidence>
<feature type="non-terminal residue" evidence="2">
    <location>
        <position position="68"/>
    </location>
</feature>
<proteinExistence type="predicted"/>
<dbReference type="EMBL" id="AJIX01000040">
    <property type="protein sequence ID" value="KGR05195.1"/>
    <property type="molecule type" value="Genomic_DNA"/>
</dbReference>
<dbReference type="Proteomes" id="UP000030161">
    <property type="component" value="Unassembled WGS sequence"/>
</dbReference>
<accession>A0AB34PMU5</accession>
<name>A0AB34PMU5_CANAX</name>
<keyword evidence="1" id="KW-0732">Signal</keyword>